<sequence length="125" mass="13429">MTNPASIALRLRAFLLTGLLCWLLGAPQCAAATPRTAVVRPTSPLVAQRAWPVATDARQDEYFAASDCGHLRLGLLGVALLPPEPGYELRGSRAKVARTHTVPSALPVLPWLRDWLRASVSPNAP</sequence>
<dbReference type="EMBL" id="JAJADR010000002">
    <property type="protein sequence ID" value="MCB2408362.1"/>
    <property type="molecule type" value="Genomic_DNA"/>
</dbReference>
<feature type="chain" id="PRO_5047059043" evidence="1">
    <location>
        <begin position="32"/>
        <end position="125"/>
    </location>
</feature>
<reference evidence="2" key="1">
    <citation type="submission" date="2021-10" db="EMBL/GenBank/DDBJ databases">
        <authorList>
            <person name="Dean J.D."/>
            <person name="Kim M.K."/>
            <person name="Newey C.N."/>
            <person name="Stoker T.S."/>
            <person name="Thompson D.W."/>
            <person name="Grose J.H."/>
        </authorList>
    </citation>
    <scope>NUCLEOTIDE SEQUENCE</scope>
    <source>
        <strain evidence="2">BT178</strain>
    </source>
</reference>
<gene>
    <name evidence="2" type="ORF">LGH74_10265</name>
</gene>
<evidence type="ECO:0000256" key="1">
    <source>
        <dbReference type="SAM" id="SignalP"/>
    </source>
</evidence>
<evidence type="ECO:0000313" key="3">
    <source>
        <dbReference type="Proteomes" id="UP001165296"/>
    </source>
</evidence>
<name>A0ABS8ATI5_9BACT</name>
<dbReference type="Proteomes" id="UP001165296">
    <property type="component" value="Unassembled WGS sequence"/>
</dbReference>
<protein>
    <submittedName>
        <fullName evidence="2">Uncharacterized protein</fullName>
    </submittedName>
</protein>
<comment type="caution">
    <text evidence="2">The sequence shown here is derived from an EMBL/GenBank/DDBJ whole genome shotgun (WGS) entry which is preliminary data.</text>
</comment>
<proteinExistence type="predicted"/>
<keyword evidence="1" id="KW-0732">Signal</keyword>
<evidence type="ECO:0000313" key="2">
    <source>
        <dbReference type="EMBL" id="MCB2408362.1"/>
    </source>
</evidence>
<keyword evidence="3" id="KW-1185">Reference proteome</keyword>
<feature type="signal peptide" evidence="1">
    <location>
        <begin position="1"/>
        <end position="31"/>
    </location>
</feature>
<accession>A0ABS8ATI5</accession>
<organism evidence="2 3">
    <name type="scientific">Hymenobacter lucidus</name>
    <dbReference type="NCBI Taxonomy" id="2880930"/>
    <lineage>
        <taxon>Bacteria</taxon>
        <taxon>Pseudomonadati</taxon>
        <taxon>Bacteroidota</taxon>
        <taxon>Cytophagia</taxon>
        <taxon>Cytophagales</taxon>
        <taxon>Hymenobacteraceae</taxon>
        <taxon>Hymenobacter</taxon>
    </lineage>
</organism>